<protein>
    <submittedName>
        <fullName evidence="1">Uncharacterized protein</fullName>
    </submittedName>
</protein>
<dbReference type="EMBL" id="JARIHO010000025">
    <property type="protein sequence ID" value="KAJ7342388.1"/>
    <property type="molecule type" value="Genomic_DNA"/>
</dbReference>
<sequence>LNWDKSNPTIGGRTKIVQMVVGGMTQYLTAVQGMPKEVEEYLDKRIKKFVWAGKRVAPIDHDIMFLPTEEGGRDLLSIKNRNEAIDLKNLKEFLTREGDERAKYNRLRSELPVGAVVDPKVRDSPFNQTWKPLQKSLPRALKKMLKTAKNFRLVFDALAISTDLRENFPIFFHYGGNENLPKLNNSKRTKCLRDIHD</sequence>
<feature type="non-terminal residue" evidence="1">
    <location>
        <position position="197"/>
    </location>
</feature>
<reference evidence="1" key="1">
    <citation type="submission" date="2023-03" db="EMBL/GenBank/DDBJ databases">
        <title>Massive genome expansion in bonnet fungi (Mycena s.s.) driven by repeated elements and novel gene families across ecological guilds.</title>
        <authorList>
            <consortium name="Lawrence Berkeley National Laboratory"/>
            <person name="Harder C.B."/>
            <person name="Miyauchi S."/>
            <person name="Viragh M."/>
            <person name="Kuo A."/>
            <person name="Thoen E."/>
            <person name="Andreopoulos B."/>
            <person name="Lu D."/>
            <person name="Skrede I."/>
            <person name="Drula E."/>
            <person name="Henrissat B."/>
            <person name="Morin E."/>
            <person name="Kohler A."/>
            <person name="Barry K."/>
            <person name="LaButti K."/>
            <person name="Morin E."/>
            <person name="Salamov A."/>
            <person name="Lipzen A."/>
            <person name="Mereny Z."/>
            <person name="Hegedus B."/>
            <person name="Baldrian P."/>
            <person name="Stursova M."/>
            <person name="Weitz H."/>
            <person name="Taylor A."/>
            <person name="Grigoriev I.V."/>
            <person name="Nagy L.G."/>
            <person name="Martin F."/>
            <person name="Kauserud H."/>
        </authorList>
    </citation>
    <scope>NUCLEOTIDE SEQUENCE</scope>
    <source>
        <strain evidence="1">CBHHK002</strain>
    </source>
</reference>
<proteinExistence type="predicted"/>
<accession>A0AAD6ZVD9</accession>
<comment type="caution">
    <text evidence="1">The sequence shown here is derived from an EMBL/GenBank/DDBJ whole genome shotgun (WGS) entry which is preliminary data.</text>
</comment>
<feature type="non-terminal residue" evidence="1">
    <location>
        <position position="1"/>
    </location>
</feature>
<evidence type="ECO:0000313" key="2">
    <source>
        <dbReference type="Proteomes" id="UP001218218"/>
    </source>
</evidence>
<name>A0AAD6ZVD9_9AGAR</name>
<organism evidence="1 2">
    <name type="scientific">Mycena albidolilacea</name>
    <dbReference type="NCBI Taxonomy" id="1033008"/>
    <lineage>
        <taxon>Eukaryota</taxon>
        <taxon>Fungi</taxon>
        <taxon>Dikarya</taxon>
        <taxon>Basidiomycota</taxon>
        <taxon>Agaricomycotina</taxon>
        <taxon>Agaricomycetes</taxon>
        <taxon>Agaricomycetidae</taxon>
        <taxon>Agaricales</taxon>
        <taxon>Marasmiineae</taxon>
        <taxon>Mycenaceae</taxon>
        <taxon>Mycena</taxon>
    </lineage>
</organism>
<gene>
    <name evidence="1" type="ORF">DFH08DRAFT_628847</name>
</gene>
<dbReference type="Proteomes" id="UP001218218">
    <property type="component" value="Unassembled WGS sequence"/>
</dbReference>
<keyword evidence="2" id="KW-1185">Reference proteome</keyword>
<dbReference type="AlphaFoldDB" id="A0AAD6ZVD9"/>
<evidence type="ECO:0000313" key="1">
    <source>
        <dbReference type="EMBL" id="KAJ7342388.1"/>
    </source>
</evidence>